<gene>
    <name evidence="1" type="ORF">HID58_080191</name>
</gene>
<evidence type="ECO:0000313" key="1">
    <source>
        <dbReference type="EMBL" id="KAH0862980.1"/>
    </source>
</evidence>
<proteinExistence type="predicted"/>
<evidence type="ECO:0000313" key="2">
    <source>
        <dbReference type="Proteomes" id="UP000824890"/>
    </source>
</evidence>
<keyword evidence="2" id="KW-1185">Reference proteome</keyword>
<reference evidence="1 2" key="1">
    <citation type="submission" date="2021-05" db="EMBL/GenBank/DDBJ databases">
        <title>Genome Assembly of Synthetic Allotetraploid Brassica napus Reveals Homoeologous Exchanges between Subgenomes.</title>
        <authorList>
            <person name="Davis J.T."/>
        </authorList>
    </citation>
    <scope>NUCLEOTIDE SEQUENCE [LARGE SCALE GENOMIC DNA]</scope>
    <source>
        <strain evidence="2">cv. Da-Ae</strain>
        <tissue evidence="1">Seedling</tissue>
    </source>
</reference>
<protein>
    <submittedName>
        <fullName evidence="1">Uncharacterized protein</fullName>
    </submittedName>
</protein>
<sequence>KVFRKCRVLSFAINLPGSGFNLRKAEVFGVLYIQKKRLETEVAEIRKQKSVERTEFSWRRRPVHGRPVHGVGDYRFTHGRHLLSRVASTGNP</sequence>
<dbReference type="EMBL" id="JAGKQM010000018">
    <property type="protein sequence ID" value="KAH0862980.1"/>
    <property type="molecule type" value="Genomic_DNA"/>
</dbReference>
<comment type="caution">
    <text evidence="1">The sequence shown here is derived from an EMBL/GenBank/DDBJ whole genome shotgun (WGS) entry which is preliminary data.</text>
</comment>
<name>A0ABQ7Y7B8_BRANA</name>
<dbReference type="Proteomes" id="UP000824890">
    <property type="component" value="Unassembled WGS sequence"/>
</dbReference>
<accession>A0ABQ7Y7B8</accession>
<organism evidence="1 2">
    <name type="scientific">Brassica napus</name>
    <name type="common">Rape</name>
    <dbReference type="NCBI Taxonomy" id="3708"/>
    <lineage>
        <taxon>Eukaryota</taxon>
        <taxon>Viridiplantae</taxon>
        <taxon>Streptophyta</taxon>
        <taxon>Embryophyta</taxon>
        <taxon>Tracheophyta</taxon>
        <taxon>Spermatophyta</taxon>
        <taxon>Magnoliopsida</taxon>
        <taxon>eudicotyledons</taxon>
        <taxon>Gunneridae</taxon>
        <taxon>Pentapetalae</taxon>
        <taxon>rosids</taxon>
        <taxon>malvids</taxon>
        <taxon>Brassicales</taxon>
        <taxon>Brassicaceae</taxon>
        <taxon>Brassiceae</taxon>
        <taxon>Brassica</taxon>
    </lineage>
</organism>
<feature type="non-terminal residue" evidence="1">
    <location>
        <position position="1"/>
    </location>
</feature>